<keyword evidence="4" id="KW-0378">Hydrolase</keyword>
<dbReference type="PROSITE" id="PS51192">
    <property type="entry name" value="HELICASE_ATP_BIND_1"/>
    <property type="match status" value="1"/>
</dbReference>
<dbReference type="InterPro" id="IPR000330">
    <property type="entry name" value="SNF2_N"/>
</dbReference>
<accession>A0A345UPT3</accession>
<keyword evidence="5" id="KW-1185">Reference proteome</keyword>
<keyword evidence="4" id="KW-0347">Helicase</keyword>
<name>A0A345UPT3_9BACT</name>
<dbReference type="SUPFAM" id="SSF52540">
    <property type="entry name" value="P-loop containing nucleoside triphosphate hydrolases"/>
    <property type="match status" value="2"/>
</dbReference>
<dbReference type="Pfam" id="PF00176">
    <property type="entry name" value="SNF2-rel_dom"/>
    <property type="match status" value="1"/>
</dbReference>
<evidence type="ECO:0000313" key="4">
    <source>
        <dbReference type="EMBL" id="AXJ02485.1"/>
    </source>
</evidence>
<dbReference type="PROSITE" id="PS51194">
    <property type="entry name" value="HELICASE_CTER"/>
    <property type="match status" value="1"/>
</dbReference>
<dbReference type="InterPro" id="IPR014001">
    <property type="entry name" value="Helicase_ATP-bd"/>
</dbReference>
<dbReference type="PANTHER" id="PTHR10799">
    <property type="entry name" value="SNF2/RAD54 HELICASE FAMILY"/>
    <property type="match status" value="1"/>
</dbReference>
<gene>
    <name evidence="4" type="ORF">CYPRO_3252</name>
</gene>
<dbReference type="KEGG" id="cprv:CYPRO_3252"/>
<dbReference type="Gene3D" id="3.40.50.300">
    <property type="entry name" value="P-loop containing nucleotide triphosphate hydrolases"/>
    <property type="match status" value="2"/>
</dbReference>
<feature type="domain" description="Helicase ATP-binding" evidence="2">
    <location>
        <begin position="253"/>
        <end position="403"/>
    </location>
</feature>
<reference evidence="4 5" key="1">
    <citation type="submission" date="2018-03" db="EMBL/GenBank/DDBJ databases">
        <title>Phenotypic and genomic properties of Cyclonatronum proteinivorum gen. nov., sp. nov., a haloalkaliphilic bacteroidete from soda lakes possessing Na+-translocating rhodopsin.</title>
        <authorList>
            <person name="Toshchakov S.V."/>
            <person name="Korzhenkov A."/>
            <person name="Samarov N.I."/>
            <person name="Kublanov I.V."/>
            <person name="Muntyan M.S."/>
            <person name="Sorokin D.Y."/>
        </authorList>
    </citation>
    <scope>NUCLEOTIDE SEQUENCE [LARGE SCALE GENOMIC DNA]</scope>
    <source>
        <strain evidence="4 5">Omega</strain>
    </source>
</reference>
<dbReference type="RefSeq" id="WP_114985568.1">
    <property type="nucleotide sequence ID" value="NZ_CP027806.1"/>
</dbReference>
<dbReference type="GO" id="GO:0005524">
    <property type="term" value="F:ATP binding"/>
    <property type="evidence" value="ECO:0007669"/>
    <property type="project" value="InterPro"/>
</dbReference>
<feature type="domain" description="Helicase C-terminal" evidence="3">
    <location>
        <begin position="636"/>
        <end position="797"/>
    </location>
</feature>
<evidence type="ECO:0000256" key="1">
    <source>
        <dbReference type="SAM" id="MobiDB-lite"/>
    </source>
</evidence>
<evidence type="ECO:0000259" key="3">
    <source>
        <dbReference type="PROSITE" id="PS51194"/>
    </source>
</evidence>
<feature type="region of interest" description="Disordered" evidence="1">
    <location>
        <begin position="988"/>
        <end position="1036"/>
    </location>
</feature>
<dbReference type="SMART" id="SM00487">
    <property type="entry name" value="DEXDc"/>
    <property type="match status" value="1"/>
</dbReference>
<protein>
    <submittedName>
        <fullName evidence="4">Helicase conserved C-terminal domain-containing protein</fullName>
    </submittedName>
</protein>
<dbReference type="Gene3D" id="3.30.870.10">
    <property type="entry name" value="Endonuclease Chain A"/>
    <property type="match status" value="1"/>
</dbReference>
<dbReference type="InterPro" id="IPR027417">
    <property type="entry name" value="P-loop_NTPase"/>
</dbReference>
<proteinExistence type="predicted"/>
<dbReference type="Pfam" id="PF00271">
    <property type="entry name" value="Helicase_C"/>
    <property type="match status" value="1"/>
</dbReference>
<keyword evidence="4" id="KW-0067">ATP-binding</keyword>
<dbReference type="GO" id="GO:0004386">
    <property type="term" value="F:helicase activity"/>
    <property type="evidence" value="ECO:0007669"/>
    <property type="project" value="UniProtKB-KW"/>
</dbReference>
<keyword evidence="4" id="KW-0547">Nucleotide-binding</keyword>
<organism evidence="4 5">
    <name type="scientific">Cyclonatronum proteinivorum</name>
    <dbReference type="NCBI Taxonomy" id="1457365"/>
    <lineage>
        <taxon>Bacteria</taxon>
        <taxon>Pseudomonadati</taxon>
        <taxon>Balneolota</taxon>
        <taxon>Balneolia</taxon>
        <taxon>Balneolales</taxon>
        <taxon>Cyclonatronaceae</taxon>
        <taxon>Cyclonatronum</taxon>
    </lineage>
</organism>
<dbReference type="CDD" id="cd09117">
    <property type="entry name" value="PLDc_Bfil_DEXD_like"/>
    <property type="match status" value="1"/>
</dbReference>
<dbReference type="AlphaFoldDB" id="A0A345UPT3"/>
<dbReference type="OrthoDB" id="9814088at2"/>
<dbReference type="InterPro" id="IPR001650">
    <property type="entry name" value="Helicase_C-like"/>
</dbReference>
<evidence type="ECO:0000259" key="2">
    <source>
        <dbReference type="PROSITE" id="PS51192"/>
    </source>
</evidence>
<dbReference type="EMBL" id="CP027806">
    <property type="protein sequence ID" value="AXJ02485.1"/>
    <property type="molecule type" value="Genomic_DNA"/>
</dbReference>
<dbReference type="Proteomes" id="UP000254808">
    <property type="component" value="Chromosome"/>
</dbReference>
<sequence length="1172" mass="133530">MSGPDLFSSANLPEQEHYPMNQQGMDTLRFIRADIKESAEYVIITGYSSLDFIVQLLGGKLDARDGIKIVLGNEPVLQQIRSREAQYGQHGISLPEQIRQYWLSQGISVLLNGPVLRLIEKIRFGKVHFFIHPNLHAKIYKGDQHVMVGSSNFSATGLRTQGEANVRRSWGADGFAEIGQMADYYLNRAEPWNDELIALLEQLLRNVSWQEALARAVALITEGSWISDFPERWQQQQQTQLWPTQRQAIAQALYLLERQGSVLVADPTGSGKTRMGAHLLEALLNRLWFRSRQRGLQYQIICPPLVTDTWVRELSTLESTIAEPVSHGMLSSNDPVNRETTLGKIRRANILVVDEAHNYLNKTSTRSQNIVLNRADHMMLFTATPLNRRADDLLRLVEILGLDNLSEEAWQTYSALQKSRDQRSQQALDRLRTYVHQFMVRRTKRELNEAISRNPDAYRDAHGALCRYPKSISKTYKTGETADDIRLAGEIEVLMASLKGIPFLTNLSAEPFDLESTERQEQFLQKRLRAAPALMQWNLRNMLRSSRAALIEHLLGTKAAMRKFGLKDFKNQNTGNILKKVRSLRQTPPQHNLRIAIPDWIQQPDLWAKTCREEAEILERIADIALQISDSRESRKAQQLAELIDRHGMMLAFDSALITLQLIKQKLNALGYARKSMIVTGSTGKTKKILKRNFALDAKDIQMAALCSDALSEGVNLQRASAVLFLDMPSVIRIAEQRIGRVDRMDSPHREVTVYWPDDAPVFRLRTDRSFFFRHQLVHELIGSNITPPEKLLDEYSRDSEETLDAETLIHSFEENQRTEQSWEGFEDAFTLIRRLVSGERPLIGADIFEQARKAPLSDGPWISIVETTRPFLFMAVRGSQQTAPYWLLRRKSEKSAADSESGTTRSADPGGWLETEQDLNQIAPFLRKVLPESSPADYDQAAERLLAENIAWLDTHERETLPNKKRNALTQLETLVKKWDRMLSKGRISAQARPMPTDTAASIPDPNPTPDQPTKADTPHTASPKKKQKQTIIVDEDFSRQVRKLRRLFDHKPAAQAASLLKAASGTAPDTGFSTDTAQTEQPDWYELANRWLDLAQPRLIEWLENERRRRKYREIRLSNITPHLTENPPTAAQLRTLTEQLPRVEPARNRIIAVIAGRLPRPQKPLMTDD</sequence>
<evidence type="ECO:0000313" key="5">
    <source>
        <dbReference type="Proteomes" id="UP000254808"/>
    </source>
</evidence>